<feature type="transmembrane region" description="Helical" evidence="1">
    <location>
        <begin position="7"/>
        <end position="26"/>
    </location>
</feature>
<evidence type="ECO:0000313" key="2">
    <source>
        <dbReference type="EMBL" id="GAA0720598.1"/>
    </source>
</evidence>
<dbReference type="Proteomes" id="UP001500339">
    <property type="component" value="Unassembled WGS sequence"/>
</dbReference>
<evidence type="ECO:0000256" key="1">
    <source>
        <dbReference type="SAM" id="Phobius"/>
    </source>
</evidence>
<protein>
    <submittedName>
        <fullName evidence="2">Uncharacterized protein</fullName>
    </submittedName>
</protein>
<dbReference type="RefSeq" id="WP_343767319.1">
    <property type="nucleotide sequence ID" value="NZ_BAAACF010000001.1"/>
</dbReference>
<gene>
    <name evidence="2" type="ORF">GCM10008905_09960</name>
</gene>
<organism evidence="2 3">
    <name type="scientific">Clostridium malenominatum</name>
    <dbReference type="NCBI Taxonomy" id="1539"/>
    <lineage>
        <taxon>Bacteria</taxon>
        <taxon>Bacillati</taxon>
        <taxon>Bacillota</taxon>
        <taxon>Clostridia</taxon>
        <taxon>Eubacteriales</taxon>
        <taxon>Clostridiaceae</taxon>
        <taxon>Clostridium</taxon>
    </lineage>
</organism>
<keyword evidence="1" id="KW-0472">Membrane</keyword>
<evidence type="ECO:0000313" key="3">
    <source>
        <dbReference type="Proteomes" id="UP001500339"/>
    </source>
</evidence>
<comment type="caution">
    <text evidence="2">The sequence shown here is derived from an EMBL/GenBank/DDBJ whole genome shotgun (WGS) entry which is preliminary data.</text>
</comment>
<keyword evidence="1" id="KW-0812">Transmembrane</keyword>
<feature type="transmembrane region" description="Helical" evidence="1">
    <location>
        <begin position="70"/>
        <end position="87"/>
    </location>
</feature>
<reference evidence="2 3" key="1">
    <citation type="journal article" date="2019" name="Int. J. Syst. Evol. Microbiol.">
        <title>The Global Catalogue of Microorganisms (GCM) 10K type strain sequencing project: providing services to taxonomists for standard genome sequencing and annotation.</title>
        <authorList>
            <consortium name="The Broad Institute Genomics Platform"/>
            <consortium name="The Broad Institute Genome Sequencing Center for Infectious Disease"/>
            <person name="Wu L."/>
            <person name="Ma J."/>
        </authorList>
    </citation>
    <scope>NUCLEOTIDE SEQUENCE [LARGE SCALE GENOMIC DNA]</scope>
    <source>
        <strain evidence="2 3">JCM 1405</strain>
    </source>
</reference>
<feature type="transmembrane region" description="Helical" evidence="1">
    <location>
        <begin position="38"/>
        <end position="63"/>
    </location>
</feature>
<sequence length="205" mass="23637">MKLITHILKLIVVIILALGTIVGFSYTNLLLSGYKDYIFYIIPSSSMFVVIGIIAIVIATFINRKTFLKWVKILASTLCLLGLFYSYTTYKVITEENIIVHDVLNFKGKFYSYSNIEEINTGIFSKRKDANLYYQLKLKDGTKVDVLDASMYSKSENAEEDLYNLDRKLVKSGVNKNIELKNLQKFLDQNYSENYVKDVMKILEQ</sequence>
<name>A0ABN1ITH3_9CLOT</name>
<dbReference type="EMBL" id="BAAACF010000001">
    <property type="protein sequence ID" value="GAA0720598.1"/>
    <property type="molecule type" value="Genomic_DNA"/>
</dbReference>
<keyword evidence="1" id="KW-1133">Transmembrane helix</keyword>
<proteinExistence type="predicted"/>
<keyword evidence="3" id="KW-1185">Reference proteome</keyword>
<accession>A0ABN1ITH3</accession>